<dbReference type="EMBL" id="BGPR01002063">
    <property type="protein sequence ID" value="GBM67140.1"/>
    <property type="molecule type" value="Genomic_DNA"/>
</dbReference>
<keyword evidence="2" id="KW-1185">Reference proteome</keyword>
<dbReference type="Proteomes" id="UP000499080">
    <property type="component" value="Unassembled WGS sequence"/>
</dbReference>
<name>A0A4Y2HPG1_ARAVE</name>
<sequence>MQNRSQTALFPLIWSFGWSGDQALIAHGPFRAVESVEGPLLPKYSVSRRFQKKLHPRSKVKIKATVDSICDEEKTLMFPASKRALQTGPTTRQCKRLDSTRHLPFTTIERASNIWISAA</sequence>
<protein>
    <submittedName>
        <fullName evidence="1">Uncharacterized protein</fullName>
    </submittedName>
</protein>
<organism evidence="1 2">
    <name type="scientific">Araneus ventricosus</name>
    <name type="common">Orbweaver spider</name>
    <name type="synonym">Epeira ventricosa</name>
    <dbReference type="NCBI Taxonomy" id="182803"/>
    <lineage>
        <taxon>Eukaryota</taxon>
        <taxon>Metazoa</taxon>
        <taxon>Ecdysozoa</taxon>
        <taxon>Arthropoda</taxon>
        <taxon>Chelicerata</taxon>
        <taxon>Arachnida</taxon>
        <taxon>Araneae</taxon>
        <taxon>Araneomorphae</taxon>
        <taxon>Entelegynae</taxon>
        <taxon>Araneoidea</taxon>
        <taxon>Araneidae</taxon>
        <taxon>Araneus</taxon>
    </lineage>
</organism>
<accession>A0A4Y2HPG1</accession>
<evidence type="ECO:0000313" key="2">
    <source>
        <dbReference type="Proteomes" id="UP000499080"/>
    </source>
</evidence>
<dbReference type="AlphaFoldDB" id="A0A4Y2HPG1"/>
<reference evidence="1 2" key="1">
    <citation type="journal article" date="2019" name="Sci. Rep.">
        <title>Orb-weaving spider Araneus ventricosus genome elucidates the spidroin gene catalogue.</title>
        <authorList>
            <person name="Kono N."/>
            <person name="Nakamura H."/>
            <person name="Ohtoshi R."/>
            <person name="Moran D.A.P."/>
            <person name="Shinohara A."/>
            <person name="Yoshida Y."/>
            <person name="Fujiwara M."/>
            <person name="Mori M."/>
            <person name="Tomita M."/>
            <person name="Arakawa K."/>
        </authorList>
    </citation>
    <scope>NUCLEOTIDE SEQUENCE [LARGE SCALE GENOMIC DNA]</scope>
</reference>
<comment type="caution">
    <text evidence="1">The sequence shown here is derived from an EMBL/GenBank/DDBJ whole genome shotgun (WGS) entry which is preliminary data.</text>
</comment>
<gene>
    <name evidence="1" type="ORF">AVEN_195001_1</name>
</gene>
<proteinExistence type="predicted"/>
<evidence type="ECO:0000313" key="1">
    <source>
        <dbReference type="EMBL" id="GBM67140.1"/>
    </source>
</evidence>